<dbReference type="GO" id="GO:0016798">
    <property type="term" value="F:hydrolase activity, acting on glycosyl bonds"/>
    <property type="evidence" value="ECO:0007669"/>
    <property type="project" value="UniProtKB-KW"/>
</dbReference>
<sequence>MPAQRQIYLNRFLLFAGTGLLILPLILYGRLHFLRPPQIDKEQPLFQGIFYRRVVRSTPRPLMIHIVSVDLKTPGVKVLVTPGMPTPDDTEINARTTSEFLNEFKLQLAINGSFFYLFREQTPWDYYPHSGDRVNVVGQAIANGRIYSKFESKWPVVCFSSSNIAQIFDSGSCPKDTFAAVAGSEVLVAGGNGVSKNFNGNNNKPYPRVVVATNKKGDKLWLIAVDGKQPLYSEGVTMAELTKIVMELGAYAALNLDGGGSTTLVMATPSGASLLNAPIQTKLPMRERPVANHLGFYALPLQR</sequence>
<dbReference type="PANTHER" id="PTHR40446">
    <property type="entry name" value="N-ACETYLGLUCOSAMINE-1-PHOSPHODIESTER ALPHA-N-ACETYLGLUCOSAMINIDASE"/>
    <property type="match status" value="1"/>
</dbReference>
<dbReference type="EMBL" id="JAMPKK010000021">
    <property type="protein sequence ID" value="MEP0865104.1"/>
    <property type="molecule type" value="Genomic_DNA"/>
</dbReference>
<keyword evidence="4" id="KW-1185">Reference proteome</keyword>
<keyword evidence="3" id="KW-0326">Glycosidase</keyword>
<dbReference type="Pfam" id="PF09992">
    <property type="entry name" value="NAGPA"/>
    <property type="match status" value="1"/>
</dbReference>
<proteinExistence type="predicted"/>
<evidence type="ECO:0000259" key="2">
    <source>
        <dbReference type="Pfam" id="PF09992"/>
    </source>
</evidence>
<evidence type="ECO:0000313" key="4">
    <source>
        <dbReference type="Proteomes" id="UP001442494"/>
    </source>
</evidence>
<protein>
    <submittedName>
        <fullName evidence="3">Phosphodiester glycosidase family protein</fullName>
    </submittedName>
</protein>
<accession>A0ABV0JPT3</accession>
<dbReference type="PANTHER" id="PTHR40446:SF2">
    <property type="entry name" value="N-ACETYLGLUCOSAMINE-1-PHOSPHODIESTER ALPHA-N-ACETYLGLUCOSAMINIDASE"/>
    <property type="match status" value="1"/>
</dbReference>
<keyword evidence="3" id="KW-0378">Hydrolase</keyword>
<feature type="transmembrane region" description="Helical" evidence="1">
    <location>
        <begin position="12"/>
        <end position="31"/>
    </location>
</feature>
<name>A0ABV0JPT3_9CYAN</name>
<evidence type="ECO:0000256" key="1">
    <source>
        <dbReference type="SAM" id="Phobius"/>
    </source>
</evidence>
<dbReference type="Proteomes" id="UP001442494">
    <property type="component" value="Unassembled WGS sequence"/>
</dbReference>
<evidence type="ECO:0000313" key="3">
    <source>
        <dbReference type="EMBL" id="MEP0865104.1"/>
    </source>
</evidence>
<dbReference type="InterPro" id="IPR018711">
    <property type="entry name" value="NAGPA"/>
</dbReference>
<keyword evidence="1" id="KW-0472">Membrane</keyword>
<reference evidence="3 4" key="1">
    <citation type="submission" date="2022-04" db="EMBL/GenBank/DDBJ databases">
        <title>Positive selection, recombination, and allopatry shape intraspecific diversity of widespread and dominant cyanobacteria.</title>
        <authorList>
            <person name="Wei J."/>
            <person name="Shu W."/>
            <person name="Hu C."/>
        </authorList>
    </citation>
    <scope>NUCLEOTIDE SEQUENCE [LARGE SCALE GENOMIC DNA]</scope>
    <source>
        <strain evidence="3 4">GB2-A5</strain>
    </source>
</reference>
<gene>
    <name evidence="3" type="ORF">NDI37_11560</name>
</gene>
<comment type="caution">
    <text evidence="3">The sequence shown here is derived from an EMBL/GenBank/DDBJ whole genome shotgun (WGS) entry which is preliminary data.</text>
</comment>
<keyword evidence="1" id="KW-1133">Transmembrane helix</keyword>
<dbReference type="RefSeq" id="WP_190423384.1">
    <property type="nucleotide sequence ID" value="NZ_JAMPKK010000021.1"/>
</dbReference>
<feature type="domain" description="Phosphodiester glycosidase" evidence="2">
    <location>
        <begin position="106"/>
        <end position="297"/>
    </location>
</feature>
<keyword evidence="1" id="KW-0812">Transmembrane</keyword>
<organism evidence="3 4">
    <name type="scientific">Funiculus sociatus GB2-A5</name>
    <dbReference type="NCBI Taxonomy" id="2933946"/>
    <lineage>
        <taxon>Bacteria</taxon>
        <taxon>Bacillati</taxon>
        <taxon>Cyanobacteriota</taxon>
        <taxon>Cyanophyceae</taxon>
        <taxon>Coleofasciculales</taxon>
        <taxon>Coleofasciculaceae</taxon>
        <taxon>Funiculus</taxon>
    </lineage>
</organism>